<reference evidence="3 4" key="1">
    <citation type="submission" date="2017-11" db="EMBL/GenBank/DDBJ databases">
        <authorList>
            <person name="Han C.G."/>
        </authorList>
    </citation>
    <scope>NUCLEOTIDE SEQUENCE [LARGE SCALE GENOMIC DNA]</scope>
    <source>
        <strain evidence="2 4">A5</strain>
        <strain evidence="1 3">A8</strain>
    </source>
</reference>
<reference evidence="3 4" key="2">
    <citation type="submission" date="2018-01" db="EMBL/GenBank/DDBJ databases">
        <title>Genomic study of Klebsiella pneumoniae.</title>
        <authorList>
            <person name="Yang Y."/>
            <person name="Bicalho R."/>
        </authorList>
    </citation>
    <scope>NUCLEOTIDE SEQUENCE [LARGE SCALE GENOMIC DNA]</scope>
    <source>
        <strain evidence="2 4">A5</strain>
        <strain evidence="1 3">A8</strain>
    </source>
</reference>
<gene>
    <name evidence="2" type="ORF">CWM98_13350</name>
    <name evidence="1" type="ORF">CWN47_18410</name>
</gene>
<dbReference type="Proteomes" id="UP000234473">
    <property type="component" value="Unassembled WGS sequence"/>
</dbReference>
<evidence type="ECO:0000313" key="4">
    <source>
        <dbReference type="Proteomes" id="UP000234473"/>
    </source>
</evidence>
<evidence type="ECO:0000313" key="3">
    <source>
        <dbReference type="Proteomes" id="UP000234412"/>
    </source>
</evidence>
<name>A0A2N4YZ46_KLEVA</name>
<comment type="caution">
    <text evidence="1">The sequence shown here is derived from an EMBL/GenBank/DDBJ whole genome shotgun (WGS) entry which is preliminary data.</text>
</comment>
<organism evidence="1 3">
    <name type="scientific">Klebsiella variicola</name>
    <dbReference type="NCBI Taxonomy" id="244366"/>
    <lineage>
        <taxon>Bacteria</taxon>
        <taxon>Pseudomonadati</taxon>
        <taxon>Pseudomonadota</taxon>
        <taxon>Gammaproteobacteria</taxon>
        <taxon>Enterobacterales</taxon>
        <taxon>Enterobacteriaceae</taxon>
        <taxon>Klebsiella/Raoultella group</taxon>
        <taxon>Klebsiella</taxon>
        <taxon>Klebsiella pneumoniae complex</taxon>
    </lineage>
</organism>
<evidence type="ECO:0000313" key="1">
    <source>
        <dbReference type="EMBL" id="PLM93316.1"/>
    </source>
</evidence>
<protein>
    <submittedName>
        <fullName evidence="1">DUF1472 domain-containing protein</fullName>
    </submittedName>
</protein>
<dbReference type="AntiFam" id="ANF00259">
    <property type="entry name" value="Protein of unknown function (DUF1472)"/>
</dbReference>
<dbReference type="EMBL" id="PIDP01000681">
    <property type="protein sequence ID" value="PLM93316.1"/>
    <property type="molecule type" value="Genomic_DNA"/>
</dbReference>
<dbReference type="AlphaFoldDB" id="A0A2N4YZ46"/>
<dbReference type="EMBL" id="PICB01000621">
    <property type="protein sequence ID" value="PLP45264.1"/>
    <property type="molecule type" value="Genomic_DNA"/>
</dbReference>
<sequence>MPASAFLPALVNPDRGPHVVSPASLRVVPCLHFSPAAADARVRWRRHPRPVAFFFDARRSSRRFLAQVSLENRPDQLRALSALRPPVSPLHLPLSAGLSCRHGTTRCRNLMNLWRLLCIMPVKPC</sequence>
<dbReference type="Proteomes" id="UP000234412">
    <property type="component" value="Unassembled WGS sequence"/>
</dbReference>
<proteinExistence type="predicted"/>
<accession>A0A2N4YZ46</accession>
<evidence type="ECO:0000313" key="2">
    <source>
        <dbReference type="EMBL" id="PLP45264.1"/>
    </source>
</evidence>